<feature type="transmembrane region" description="Helical" evidence="8">
    <location>
        <begin position="347"/>
        <end position="367"/>
    </location>
</feature>
<dbReference type="eggNOG" id="COG1807">
    <property type="taxonomic scope" value="Bacteria"/>
</dbReference>
<keyword evidence="6 8" id="KW-1133">Transmembrane helix</keyword>
<feature type="transmembrane region" description="Helical" evidence="8">
    <location>
        <begin position="309"/>
        <end position="327"/>
    </location>
</feature>
<dbReference type="STRING" id="1280953.HOC_19801"/>
<keyword evidence="11" id="KW-1185">Reference proteome</keyword>
<dbReference type="EMBL" id="ARYL01000068">
    <property type="protein sequence ID" value="KCZ99531.1"/>
    <property type="molecule type" value="Genomic_DNA"/>
</dbReference>
<feature type="transmembrane region" description="Helical" evidence="8">
    <location>
        <begin position="283"/>
        <end position="303"/>
    </location>
</feature>
<feature type="transmembrane region" description="Helical" evidence="8">
    <location>
        <begin position="81"/>
        <end position="99"/>
    </location>
</feature>
<dbReference type="Proteomes" id="UP000024942">
    <property type="component" value="Unassembled WGS sequence"/>
</dbReference>
<evidence type="ECO:0000256" key="7">
    <source>
        <dbReference type="ARBA" id="ARBA00023136"/>
    </source>
</evidence>
<proteinExistence type="predicted"/>
<evidence type="ECO:0000256" key="6">
    <source>
        <dbReference type="ARBA" id="ARBA00022989"/>
    </source>
</evidence>
<evidence type="ECO:0000313" key="11">
    <source>
        <dbReference type="Proteomes" id="UP000024942"/>
    </source>
</evidence>
<evidence type="ECO:0000256" key="5">
    <source>
        <dbReference type="ARBA" id="ARBA00022692"/>
    </source>
</evidence>
<protein>
    <submittedName>
        <fullName evidence="10">Glycosyl transferase family protein</fullName>
    </submittedName>
</protein>
<evidence type="ECO:0000256" key="3">
    <source>
        <dbReference type="ARBA" id="ARBA00022676"/>
    </source>
</evidence>
<comment type="caution">
    <text evidence="10">The sequence shown here is derived from an EMBL/GenBank/DDBJ whole genome shotgun (WGS) entry which is preliminary data.</text>
</comment>
<evidence type="ECO:0000256" key="1">
    <source>
        <dbReference type="ARBA" id="ARBA00004651"/>
    </source>
</evidence>
<dbReference type="PANTHER" id="PTHR33908">
    <property type="entry name" value="MANNOSYLTRANSFERASE YKCB-RELATED"/>
    <property type="match status" value="1"/>
</dbReference>
<feature type="transmembrane region" description="Helical" evidence="8">
    <location>
        <begin position="203"/>
        <end position="219"/>
    </location>
</feature>
<dbReference type="InterPro" id="IPR050297">
    <property type="entry name" value="LipidA_mod_glycosyltrf_83"/>
</dbReference>
<evidence type="ECO:0000256" key="4">
    <source>
        <dbReference type="ARBA" id="ARBA00022679"/>
    </source>
</evidence>
<feature type="transmembrane region" description="Helical" evidence="8">
    <location>
        <begin position="164"/>
        <end position="191"/>
    </location>
</feature>
<evidence type="ECO:0000256" key="8">
    <source>
        <dbReference type="SAM" id="Phobius"/>
    </source>
</evidence>
<evidence type="ECO:0000259" key="9">
    <source>
        <dbReference type="Pfam" id="PF13231"/>
    </source>
</evidence>
<dbReference type="GO" id="GO:0016763">
    <property type="term" value="F:pentosyltransferase activity"/>
    <property type="evidence" value="ECO:0007669"/>
    <property type="project" value="TreeGrafter"/>
</dbReference>
<feature type="transmembrane region" description="Helical" evidence="8">
    <location>
        <begin position="20"/>
        <end position="40"/>
    </location>
</feature>
<accession>A0A059G1B1</accession>
<name>A0A059G1B1_9PROT</name>
<feature type="transmembrane region" description="Helical" evidence="8">
    <location>
        <begin position="250"/>
        <end position="271"/>
    </location>
</feature>
<dbReference type="Pfam" id="PF13231">
    <property type="entry name" value="PMT_2"/>
    <property type="match status" value="1"/>
</dbReference>
<reference evidence="10 11" key="1">
    <citation type="journal article" date="2014" name="Antonie Van Leeuwenhoek">
        <title>Hyphomonas beringensis sp. nov. and Hyphomonas chukchiensis sp. nov., isolated from surface seawater of the Bering Sea and Chukchi Sea.</title>
        <authorList>
            <person name="Li C."/>
            <person name="Lai Q."/>
            <person name="Li G."/>
            <person name="Dong C."/>
            <person name="Wang J."/>
            <person name="Liao Y."/>
            <person name="Shao Z."/>
        </authorList>
    </citation>
    <scope>NUCLEOTIDE SEQUENCE [LARGE SCALE GENOMIC DNA]</scope>
    <source>
        <strain evidence="10 11">SCH89</strain>
    </source>
</reference>
<keyword evidence="3" id="KW-0328">Glycosyltransferase</keyword>
<dbReference type="OrthoDB" id="9811222at2"/>
<keyword evidence="7 8" id="KW-0472">Membrane</keyword>
<dbReference type="PATRIC" id="fig|1280953.3.peg.3951"/>
<feature type="domain" description="Glycosyltransferase RgtA/B/C/D-like" evidence="9">
    <location>
        <begin position="60"/>
        <end position="221"/>
    </location>
</feature>
<dbReference type="GO" id="GO:0005886">
    <property type="term" value="C:plasma membrane"/>
    <property type="evidence" value="ECO:0007669"/>
    <property type="project" value="UniProtKB-SubCell"/>
</dbReference>
<sequence>MKPVETGNPHSTGFAFERMVIAFVAVSFLIRLICAAALPLSGDEALYWSYSKHLNWGYIDHPIMNPLVIRIGTFFLGDTPLGTRVVPLLLSLPATWAIWKTGEILLGSKRAGATAALLFNLTIAVSVGSFIATSDSSVIVTSAFTLLALARLEKTENPKRWIEVGFWIGMGMLTKYTTVFLALGILTWLVLVPTRRKWLINPYSFLGGMISLGFFLLVLKWNSEHGWISFIYQAGRTTVHVWTLKYLGDFLASQIGFLTPPIFLLGVLGIFGSSKQSAIVPSARALIVSLIAPMFLYFTWHSLHERVEGNWLEVMYPAYVIAAAMAIERAGKAGLGSKFIMWSRRLLLPFGVGLALIIYVQALFGVMPLGRKDPTSRELAFGWPEISSAIQTIKQQTGAESIITSDYTTNSWLRFYSPKTLIVTQINERLRWANEPPPPSDTFNKPMLYICRDSCQFLDDVQSGFDHFETVETLVRRRHGLPIETYSVFLVSGPRRPPFEFIDMPFVKGQS</sequence>
<organism evidence="10 11">
    <name type="scientific">Hyphomonas oceanitis SCH89</name>
    <dbReference type="NCBI Taxonomy" id="1280953"/>
    <lineage>
        <taxon>Bacteria</taxon>
        <taxon>Pseudomonadati</taxon>
        <taxon>Pseudomonadota</taxon>
        <taxon>Alphaproteobacteria</taxon>
        <taxon>Hyphomonadales</taxon>
        <taxon>Hyphomonadaceae</taxon>
        <taxon>Hyphomonas</taxon>
    </lineage>
</organism>
<gene>
    <name evidence="10" type="ORF">HOC_19801</name>
</gene>
<evidence type="ECO:0000313" key="10">
    <source>
        <dbReference type="EMBL" id="KCZ99531.1"/>
    </source>
</evidence>
<keyword evidence="2" id="KW-1003">Cell membrane</keyword>
<dbReference type="GO" id="GO:0009103">
    <property type="term" value="P:lipopolysaccharide biosynthetic process"/>
    <property type="evidence" value="ECO:0007669"/>
    <property type="project" value="UniProtKB-ARBA"/>
</dbReference>
<feature type="transmembrane region" description="Helical" evidence="8">
    <location>
        <begin position="111"/>
        <end position="131"/>
    </location>
</feature>
<comment type="subcellular location">
    <subcellularLocation>
        <location evidence="1">Cell membrane</location>
        <topology evidence="1">Multi-pass membrane protein</topology>
    </subcellularLocation>
</comment>
<keyword evidence="4 10" id="KW-0808">Transferase</keyword>
<dbReference type="InterPro" id="IPR038731">
    <property type="entry name" value="RgtA/B/C-like"/>
</dbReference>
<dbReference type="AlphaFoldDB" id="A0A059G1B1"/>
<dbReference type="PANTHER" id="PTHR33908:SF11">
    <property type="entry name" value="MEMBRANE PROTEIN"/>
    <property type="match status" value="1"/>
</dbReference>
<evidence type="ECO:0000256" key="2">
    <source>
        <dbReference type="ARBA" id="ARBA00022475"/>
    </source>
</evidence>
<dbReference type="RefSeq" id="WP_051625144.1">
    <property type="nucleotide sequence ID" value="NZ_ARYL01000068.1"/>
</dbReference>
<keyword evidence="5 8" id="KW-0812">Transmembrane</keyword>